<comment type="subcellular location">
    <subcellularLocation>
        <location evidence="1">Cell membrane</location>
        <topology evidence="1">Multi-pass membrane protein</topology>
    </subcellularLocation>
    <subcellularLocation>
        <location evidence="7">Membrane</location>
        <topology evidence="7">Multi-pass membrane protein</topology>
    </subcellularLocation>
</comment>
<dbReference type="PANTHER" id="PTHR16024">
    <property type="entry name" value="XK-RELATED PROTEIN"/>
    <property type="match status" value="1"/>
</dbReference>
<dbReference type="OrthoDB" id="6620617at2759"/>
<feature type="compositionally biased region" description="Polar residues" evidence="8">
    <location>
        <begin position="1"/>
        <end position="14"/>
    </location>
</feature>
<feature type="transmembrane region" description="Helical" evidence="7">
    <location>
        <begin position="101"/>
        <end position="122"/>
    </location>
</feature>
<reference evidence="9" key="1">
    <citation type="submission" date="2022-01" db="UniProtKB">
        <authorList>
            <consortium name="EnsemblMetazoa"/>
        </authorList>
    </citation>
    <scope>IDENTIFICATION</scope>
</reference>
<evidence type="ECO:0000256" key="1">
    <source>
        <dbReference type="ARBA" id="ARBA00004651"/>
    </source>
</evidence>
<dbReference type="OMA" id="HINIVMR"/>
<dbReference type="EnsemblMetazoa" id="XM_014396323.2">
    <property type="protein sequence ID" value="XP_014251809.1"/>
    <property type="gene ID" value="LOC106667976"/>
</dbReference>
<dbReference type="Proteomes" id="UP000494040">
    <property type="component" value="Unassembled WGS sequence"/>
</dbReference>
<feature type="region of interest" description="Disordered" evidence="8">
    <location>
        <begin position="1"/>
        <end position="23"/>
    </location>
</feature>
<keyword evidence="6 7" id="KW-0472">Membrane</keyword>
<dbReference type="AlphaFoldDB" id="A0A8I6RUG4"/>
<dbReference type="Pfam" id="PF09815">
    <property type="entry name" value="XK-related"/>
    <property type="match status" value="2"/>
</dbReference>
<dbReference type="GeneID" id="106667976"/>
<feature type="transmembrane region" description="Helical" evidence="7">
    <location>
        <begin position="134"/>
        <end position="150"/>
    </location>
</feature>
<evidence type="ECO:0000256" key="8">
    <source>
        <dbReference type="SAM" id="MobiDB-lite"/>
    </source>
</evidence>
<protein>
    <recommendedName>
        <fullName evidence="7">XK-related protein</fullName>
    </recommendedName>
</protein>
<evidence type="ECO:0000313" key="10">
    <source>
        <dbReference type="Proteomes" id="UP000494040"/>
    </source>
</evidence>
<feature type="transmembrane region" description="Helical" evidence="7">
    <location>
        <begin position="193"/>
        <end position="215"/>
    </location>
</feature>
<dbReference type="GO" id="GO:1902742">
    <property type="term" value="P:apoptotic process involved in development"/>
    <property type="evidence" value="ECO:0007669"/>
    <property type="project" value="TreeGrafter"/>
</dbReference>
<keyword evidence="10" id="KW-1185">Reference proteome</keyword>
<name>A0A8I6RUG4_CIMLE</name>
<accession>A0A8I6RUG4</accession>
<keyword evidence="3" id="KW-1003">Cell membrane</keyword>
<dbReference type="KEGG" id="clec:106667976"/>
<feature type="transmembrane region" description="Helical" evidence="7">
    <location>
        <begin position="416"/>
        <end position="436"/>
    </location>
</feature>
<feature type="transmembrane region" description="Helical" evidence="7">
    <location>
        <begin position="382"/>
        <end position="404"/>
    </location>
</feature>
<feature type="transmembrane region" description="Helical" evidence="7">
    <location>
        <begin position="227"/>
        <end position="247"/>
    </location>
</feature>
<feature type="transmembrane region" description="Helical" evidence="7">
    <location>
        <begin position="303"/>
        <end position="322"/>
    </location>
</feature>
<evidence type="ECO:0000256" key="3">
    <source>
        <dbReference type="ARBA" id="ARBA00022475"/>
    </source>
</evidence>
<organism evidence="9 10">
    <name type="scientific">Cimex lectularius</name>
    <name type="common">Bed bug</name>
    <name type="synonym">Acanthia lectularia</name>
    <dbReference type="NCBI Taxonomy" id="79782"/>
    <lineage>
        <taxon>Eukaryota</taxon>
        <taxon>Metazoa</taxon>
        <taxon>Ecdysozoa</taxon>
        <taxon>Arthropoda</taxon>
        <taxon>Hexapoda</taxon>
        <taxon>Insecta</taxon>
        <taxon>Pterygota</taxon>
        <taxon>Neoptera</taxon>
        <taxon>Paraneoptera</taxon>
        <taxon>Hemiptera</taxon>
        <taxon>Heteroptera</taxon>
        <taxon>Panheteroptera</taxon>
        <taxon>Cimicomorpha</taxon>
        <taxon>Cimicidae</taxon>
        <taxon>Cimex</taxon>
    </lineage>
</organism>
<feature type="transmembrane region" description="Helical" evidence="7">
    <location>
        <begin position="356"/>
        <end position="375"/>
    </location>
</feature>
<evidence type="ECO:0000256" key="6">
    <source>
        <dbReference type="ARBA" id="ARBA00023136"/>
    </source>
</evidence>
<evidence type="ECO:0000256" key="5">
    <source>
        <dbReference type="ARBA" id="ARBA00022989"/>
    </source>
</evidence>
<dbReference type="GO" id="GO:0070782">
    <property type="term" value="P:phosphatidylserine exposure on apoptotic cell surface"/>
    <property type="evidence" value="ECO:0007669"/>
    <property type="project" value="TreeGrafter"/>
</dbReference>
<feature type="transmembrane region" description="Helical" evidence="7">
    <location>
        <begin position="69"/>
        <end position="95"/>
    </location>
</feature>
<evidence type="ECO:0000313" key="9">
    <source>
        <dbReference type="EnsemblMetazoa" id="XP_014251809.1"/>
    </source>
</evidence>
<dbReference type="GO" id="GO:0005886">
    <property type="term" value="C:plasma membrane"/>
    <property type="evidence" value="ECO:0007669"/>
    <property type="project" value="UniProtKB-SubCell"/>
</dbReference>
<feature type="transmembrane region" description="Helical" evidence="7">
    <location>
        <begin position="329"/>
        <end position="350"/>
    </location>
</feature>
<evidence type="ECO:0000256" key="7">
    <source>
        <dbReference type="RuleBase" id="RU910716"/>
    </source>
</evidence>
<proteinExistence type="inferred from homology"/>
<evidence type="ECO:0000256" key="4">
    <source>
        <dbReference type="ARBA" id="ARBA00022692"/>
    </source>
</evidence>
<dbReference type="RefSeq" id="XP_014251809.1">
    <property type="nucleotide sequence ID" value="XM_014396323.2"/>
</dbReference>
<dbReference type="InterPro" id="IPR018629">
    <property type="entry name" value="XK-rel"/>
</dbReference>
<evidence type="ECO:0000256" key="2">
    <source>
        <dbReference type="ARBA" id="ARBA00008789"/>
    </source>
</evidence>
<dbReference type="GO" id="GO:0043652">
    <property type="term" value="P:engulfment of apoptotic cell"/>
    <property type="evidence" value="ECO:0007669"/>
    <property type="project" value="TreeGrafter"/>
</dbReference>
<dbReference type="PANTHER" id="PTHR16024:SF27">
    <property type="entry name" value="XK-RELATED PROTEIN"/>
    <property type="match status" value="1"/>
</dbReference>
<dbReference type="InterPro" id="IPR050895">
    <property type="entry name" value="XK-related_scramblase"/>
</dbReference>
<keyword evidence="5 7" id="KW-1133">Transmembrane helix</keyword>
<sequence length="450" mass="52489">MVEITESMSLCKSENNTKKPSKRKSVTFKMELEIKRMQSTGLQQSVLDSKPSRILSFPLTVKQQLWLNFLLPAVIQITFYLFGIATDLTIGIVLLMEKHTWAGVITIGLTYVAPLICFFMHFMNPPAENKCSKLALWILAETLALILYPIRPVQSFAERFFWAVEALRNPDPKREEALVEYEKAETFIVENYLFIQGLVHAGPQAIFQLTLLVFGTSNNASTKLFQAFGVIVSLLSLSLITTSYQRYETQAKGSRKRVWYKSEDSVENEEPRELLYVPPNEEVLPRRRSWTKVMEEDNSLGKLVAFIFWFFFLLGRIVCLVMASLFFPWAVLGVCIAHYIFMFFFILPLTNCKTNVVTKILLSFVYIFCLIEVGIRFRKSQLFHNLFITFCIVENFSLSLLWALWGNWNNNWWYDYALYFMGITHFIALLFLFIYIKFFRPTIRRIQPNM</sequence>
<comment type="similarity">
    <text evidence="2 7">Belongs to the XK family.</text>
</comment>
<keyword evidence="4 7" id="KW-0812">Transmembrane</keyword>